<dbReference type="RefSeq" id="WP_160628166.1">
    <property type="nucleotide sequence ID" value="NZ_CP047593.1"/>
</dbReference>
<dbReference type="KEGG" id="taer:GT409_06650"/>
<protein>
    <submittedName>
        <fullName evidence="1">Uncharacterized protein</fullName>
    </submittedName>
</protein>
<gene>
    <name evidence="1" type="ORF">GT409_06650</name>
</gene>
<proteinExistence type="predicted"/>
<dbReference type="SUPFAM" id="SSF53590">
    <property type="entry name" value="Nucleoside hydrolase"/>
    <property type="match status" value="1"/>
</dbReference>
<dbReference type="EMBL" id="CP047593">
    <property type="protein sequence ID" value="QHI69140.1"/>
    <property type="molecule type" value="Genomic_DNA"/>
</dbReference>
<keyword evidence="2" id="KW-1185">Reference proteome</keyword>
<dbReference type="Proteomes" id="UP000464954">
    <property type="component" value="Chromosome"/>
</dbReference>
<dbReference type="AlphaFoldDB" id="A0A6P1M3F7"/>
<sequence length="320" mass="35795">MILDTDIDMDVDDVGALALCHSLVNRGEMELLGVICDSASSSAPACVHVINASRGRPDIPVGSIYSASLAKRLDYETLRQVIPQRGNDFYNQAIAQMNPEAAAQPVWNSTKLYRKLLSEAEDQSVVICSIGFLTALSDLLVSAPDEWSELDGRSLVERKVKKLLTMAEAYPTNGYEVCNWVIDLEAATHVLKEWPTELVISPLGINVWTGGTLSDVCPENDPVRRAYEIYKRGPNLPQQSWDLISVYYCVRGCDDLFREHAEGHCYLNPLNGHYQWGEANHHVKEHILLEQITEDCRVEDRIEGLLKPNAVQRELSVEIC</sequence>
<dbReference type="PANTHER" id="PTHR43264:SF1">
    <property type="entry name" value="INOSINE_URIDINE-PREFERRING NUCLEOSIDE HYDROLASE DOMAIN-CONTAINING PROTEIN"/>
    <property type="match status" value="1"/>
</dbReference>
<evidence type="ECO:0000313" key="1">
    <source>
        <dbReference type="EMBL" id="QHI69140.1"/>
    </source>
</evidence>
<dbReference type="InterPro" id="IPR036452">
    <property type="entry name" value="Ribo_hydro-like"/>
</dbReference>
<evidence type="ECO:0000313" key="2">
    <source>
        <dbReference type="Proteomes" id="UP000464954"/>
    </source>
</evidence>
<dbReference type="PANTHER" id="PTHR43264">
    <property type="match status" value="1"/>
</dbReference>
<dbReference type="GO" id="GO:0016799">
    <property type="term" value="F:hydrolase activity, hydrolyzing N-glycosyl compounds"/>
    <property type="evidence" value="ECO:0007669"/>
    <property type="project" value="InterPro"/>
</dbReference>
<dbReference type="Gene3D" id="3.90.245.10">
    <property type="entry name" value="Ribonucleoside hydrolase-like"/>
    <property type="match status" value="1"/>
</dbReference>
<reference evidence="1 2" key="1">
    <citation type="submission" date="2020-01" db="EMBL/GenBank/DDBJ databases">
        <title>Ponticoccus aerotolerans gen. nov., sp. nov., an anaerobic bacterium and proposal of Ponticoccusceae fam. nov., Ponticoccusles ord. nov. and Ponticoccuse classis nov. in the phylum Kiritimatiellaeota.</title>
        <authorList>
            <person name="Zhou L.Y."/>
            <person name="Du Z.J."/>
        </authorList>
    </citation>
    <scope>NUCLEOTIDE SEQUENCE [LARGE SCALE GENOMIC DNA]</scope>
    <source>
        <strain evidence="1 2">S-5007</strain>
    </source>
</reference>
<accession>A0A6P1M3F7</accession>
<name>A0A6P1M3F7_9BACT</name>
<organism evidence="1 2">
    <name type="scientific">Tichowtungia aerotolerans</name>
    <dbReference type="NCBI Taxonomy" id="2697043"/>
    <lineage>
        <taxon>Bacteria</taxon>
        <taxon>Pseudomonadati</taxon>
        <taxon>Kiritimatiellota</taxon>
        <taxon>Tichowtungiia</taxon>
        <taxon>Tichowtungiales</taxon>
        <taxon>Tichowtungiaceae</taxon>
        <taxon>Tichowtungia</taxon>
    </lineage>
</organism>